<keyword evidence="10" id="KW-1185">Reference proteome</keyword>
<dbReference type="PANTHER" id="PTHR24296">
    <property type="entry name" value="CYTOCHROME P450"/>
    <property type="match status" value="1"/>
</dbReference>
<evidence type="ECO:0000256" key="3">
    <source>
        <dbReference type="ARBA" id="ARBA00022723"/>
    </source>
</evidence>
<proteinExistence type="inferred from homology"/>
<evidence type="ECO:0000313" key="8">
    <source>
        <dbReference type="EMBL" id="KAF5822004.1"/>
    </source>
</evidence>
<evidence type="ECO:0000256" key="5">
    <source>
        <dbReference type="ARBA" id="ARBA00023004"/>
    </source>
</evidence>
<dbReference type="InterPro" id="IPR002401">
    <property type="entry name" value="Cyt_P450_E_grp-I"/>
</dbReference>
<reference evidence="8" key="3">
    <citation type="submission" date="2020-06" db="EMBL/GenBank/DDBJ databases">
        <title>Helianthus annuus Genome sequencing and assembly Release 2.</title>
        <authorList>
            <person name="Gouzy J."/>
            <person name="Langlade N."/>
            <person name="Munos S."/>
        </authorList>
    </citation>
    <scope>NUCLEOTIDE SEQUENCE</scope>
    <source>
        <tissue evidence="8">Leaves</tissue>
    </source>
</reference>
<dbReference type="Gene3D" id="1.10.630.10">
    <property type="entry name" value="Cytochrome P450"/>
    <property type="match status" value="1"/>
</dbReference>
<dbReference type="EMBL" id="CM007890">
    <property type="protein sequence ID" value="OTG37040.1"/>
    <property type="molecule type" value="Genomic_DNA"/>
</dbReference>
<dbReference type="GO" id="GO:0004497">
    <property type="term" value="F:monooxygenase activity"/>
    <property type="evidence" value="ECO:0007669"/>
    <property type="project" value="InterPro"/>
</dbReference>
<dbReference type="PRINTS" id="PR00385">
    <property type="entry name" value="P450"/>
</dbReference>
<dbReference type="InterPro" id="IPR001128">
    <property type="entry name" value="Cyt_P450"/>
</dbReference>
<dbReference type="Gramene" id="mRNA:HanXRQr2_Chr01g0021411">
    <property type="protein sequence ID" value="mRNA:HanXRQr2_Chr01g0021411"/>
    <property type="gene ID" value="HanXRQr2_Chr01g0021411"/>
</dbReference>
<dbReference type="InterPro" id="IPR036396">
    <property type="entry name" value="Cyt_P450_sf"/>
</dbReference>
<evidence type="ECO:0000256" key="1">
    <source>
        <dbReference type="ARBA" id="ARBA00001971"/>
    </source>
</evidence>
<dbReference type="EMBL" id="MNCJ02000316">
    <property type="protein sequence ID" value="KAF5822004.1"/>
    <property type="molecule type" value="Genomic_DNA"/>
</dbReference>
<evidence type="ECO:0000256" key="2">
    <source>
        <dbReference type="ARBA" id="ARBA00010617"/>
    </source>
</evidence>
<dbReference type="GO" id="GO:0020037">
    <property type="term" value="F:heme binding"/>
    <property type="evidence" value="ECO:0007669"/>
    <property type="project" value="InterPro"/>
</dbReference>
<evidence type="ECO:0000256" key="6">
    <source>
        <dbReference type="PIRSR" id="PIRSR602401-1"/>
    </source>
</evidence>
<name>A0A251VN88_HELAN</name>
<keyword evidence="5 6" id="KW-0408">Iron</keyword>
<feature type="binding site" description="axial binding residue" evidence="6">
    <location>
        <position position="441"/>
    </location>
    <ligand>
        <name>heme</name>
        <dbReference type="ChEBI" id="CHEBI:30413"/>
    </ligand>
    <ligandPart>
        <name>Fe</name>
        <dbReference type="ChEBI" id="CHEBI:18248"/>
    </ligandPart>
</feature>
<reference evidence="8 10" key="1">
    <citation type="journal article" date="2017" name="Nature">
        <title>The sunflower genome provides insights into oil metabolism, flowering and Asterid evolution.</title>
        <authorList>
            <person name="Badouin H."/>
            <person name="Gouzy J."/>
            <person name="Grassa C.J."/>
            <person name="Murat F."/>
            <person name="Staton S.E."/>
            <person name="Cottret L."/>
            <person name="Lelandais-Briere C."/>
            <person name="Owens G.L."/>
            <person name="Carrere S."/>
            <person name="Mayjonade B."/>
            <person name="Legrand L."/>
            <person name="Gill N."/>
            <person name="Kane N.C."/>
            <person name="Bowers J.E."/>
            <person name="Hubner S."/>
            <person name="Bellec A."/>
            <person name="Berard A."/>
            <person name="Berges H."/>
            <person name="Blanchet N."/>
            <person name="Boniface M.C."/>
            <person name="Brunel D."/>
            <person name="Catrice O."/>
            <person name="Chaidir N."/>
            <person name="Claudel C."/>
            <person name="Donnadieu C."/>
            <person name="Faraut T."/>
            <person name="Fievet G."/>
            <person name="Helmstetter N."/>
            <person name="King M."/>
            <person name="Knapp S.J."/>
            <person name="Lai Z."/>
            <person name="Le Paslier M.C."/>
            <person name="Lippi Y."/>
            <person name="Lorenzon L."/>
            <person name="Mandel J.R."/>
            <person name="Marage G."/>
            <person name="Marchand G."/>
            <person name="Marquand E."/>
            <person name="Bret-Mestries E."/>
            <person name="Morien E."/>
            <person name="Nambeesan S."/>
            <person name="Nguyen T."/>
            <person name="Pegot-Espagnet P."/>
            <person name="Pouilly N."/>
            <person name="Raftis F."/>
            <person name="Sallet E."/>
            <person name="Schiex T."/>
            <person name="Thomas J."/>
            <person name="Vandecasteele C."/>
            <person name="Vares D."/>
            <person name="Vear F."/>
            <person name="Vautrin S."/>
            <person name="Crespi M."/>
            <person name="Mangin B."/>
            <person name="Burke J.M."/>
            <person name="Salse J."/>
            <person name="Munos S."/>
            <person name="Vincourt P."/>
            <person name="Rieseberg L.H."/>
            <person name="Langlade N.B."/>
        </authorList>
    </citation>
    <scope>NUCLEOTIDE SEQUENCE [LARGE SCALE GENOMIC DNA]</scope>
    <source>
        <strain evidence="10">cv. SF193</strain>
        <tissue evidence="8">Leaves</tissue>
    </source>
</reference>
<dbReference type="OrthoDB" id="1470350at2759"/>
<accession>A0A251VN88</accession>
<evidence type="ECO:0000256" key="4">
    <source>
        <dbReference type="ARBA" id="ARBA00023002"/>
    </source>
</evidence>
<keyword evidence="3 6" id="KW-0479">Metal-binding</keyword>
<dbReference type="AlphaFoldDB" id="A0A251VN88"/>
<dbReference type="OMA" id="ERGFMTA"/>
<feature type="chain" id="PRO_5013327166" evidence="7">
    <location>
        <begin position="26"/>
        <end position="496"/>
    </location>
</feature>
<protein>
    <submittedName>
        <fullName evidence="8 9">Cytochrome P450</fullName>
    </submittedName>
</protein>
<dbReference type="InParanoid" id="A0A251VN88"/>
<comment type="cofactor">
    <cofactor evidence="1 6">
        <name>heme</name>
        <dbReference type="ChEBI" id="CHEBI:30413"/>
    </cofactor>
</comment>
<reference evidence="9" key="2">
    <citation type="submission" date="2017-02" db="EMBL/GenBank/DDBJ databases">
        <title>Sunflower complete genome.</title>
        <authorList>
            <person name="Langlade N."/>
            <person name="Munos S."/>
        </authorList>
    </citation>
    <scope>NUCLEOTIDE SEQUENCE [LARGE SCALE GENOMIC DNA]</scope>
    <source>
        <tissue evidence="9">Leaves</tissue>
    </source>
</reference>
<evidence type="ECO:0000313" key="10">
    <source>
        <dbReference type="Proteomes" id="UP000215914"/>
    </source>
</evidence>
<sequence length="496" mass="56880">MLQTLLLISLLLPLLFIFFKPKSKSNTNSPPKSYPLIGHYLSVYTNRHRLIHWTSDAVRNSPTSTFLLRRPFGQTRVITSNPAVVQYILKTKFSSYQKGDIFRTTLFDLLGDGIFNVDGDAWKFQRQLSSHEFNTKSLKHFVEKVVDAELNERLIPMLTNATVNNTVLDLQDILQRFTFDNVCKIAFGYDPENLTPSLPQAKFACAFEDAVRICSERFRTITPLVWKLKSLLNMGSEKRLKQAVLEIREFANKIASEKRQERDNKSSIQSVDLLSRFLSSGHSDEKFVTDMVISFILAGRDSTSAALTWFFWLVFKNPEVESEIVKEVNEKSDSPVFDEVKEMVYTHAALCESMRLYPPVPVDTKAASEDDVLPDGTVVKKGMMISYHPYAMGRLEKLWGKDWMEFRPERWLEKDETTDNLRLKTIDPYMYPVFQAGPRICLGKDMAFLQMKRVVAGVLRQFKVVPVVDEGSEPVFVAALTSKMKGGFLVKFKERK</sequence>
<keyword evidence="7" id="KW-0732">Signal</keyword>
<dbReference type="Pfam" id="PF00067">
    <property type="entry name" value="p450"/>
    <property type="match status" value="1"/>
</dbReference>
<keyword evidence="6" id="KW-0349">Heme</keyword>
<keyword evidence="4" id="KW-0560">Oxidoreductase</keyword>
<dbReference type="GO" id="GO:0016705">
    <property type="term" value="F:oxidoreductase activity, acting on paired donors, with incorporation or reduction of molecular oxygen"/>
    <property type="evidence" value="ECO:0007669"/>
    <property type="project" value="InterPro"/>
</dbReference>
<comment type="similarity">
    <text evidence="2">Belongs to the cytochrome P450 family.</text>
</comment>
<organism evidence="9 10">
    <name type="scientific">Helianthus annuus</name>
    <name type="common">Common sunflower</name>
    <dbReference type="NCBI Taxonomy" id="4232"/>
    <lineage>
        <taxon>Eukaryota</taxon>
        <taxon>Viridiplantae</taxon>
        <taxon>Streptophyta</taxon>
        <taxon>Embryophyta</taxon>
        <taxon>Tracheophyta</taxon>
        <taxon>Spermatophyta</taxon>
        <taxon>Magnoliopsida</taxon>
        <taxon>eudicotyledons</taxon>
        <taxon>Gunneridae</taxon>
        <taxon>Pentapetalae</taxon>
        <taxon>asterids</taxon>
        <taxon>campanulids</taxon>
        <taxon>Asterales</taxon>
        <taxon>Asteraceae</taxon>
        <taxon>Asteroideae</taxon>
        <taxon>Heliantheae alliance</taxon>
        <taxon>Heliantheae</taxon>
        <taxon>Helianthus</taxon>
    </lineage>
</organism>
<feature type="signal peptide" evidence="7">
    <location>
        <begin position="1"/>
        <end position="25"/>
    </location>
</feature>
<dbReference type="PRINTS" id="PR00463">
    <property type="entry name" value="EP450I"/>
</dbReference>
<dbReference type="CDD" id="cd11064">
    <property type="entry name" value="CYP86A"/>
    <property type="match status" value="1"/>
</dbReference>
<gene>
    <name evidence="9" type="primary">C94A1</name>
    <name evidence="9" type="ORF">HannXRQ_Chr01g0014491</name>
    <name evidence="8" type="ORF">HanXRQr2_Chr01g0021411</name>
</gene>
<evidence type="ECO:0000313" key="9">
    <source>
        <dbReference type="EMBL" id="OTG37040.1"/>
    </source>
</evidence>
<dbReference type="GO" id="GO:0005506">
    <property type="term" value="F:iron ion binding"/>
    <property type="evidence" value="ECO:0007669"/>
    <property type="project" value="InterPro"/>
</dbReference>
<evidence type="ECO:0000256" key="7">
    <source>
        <dbReference type="SAM" id="SignalP"/>
    </source>
</evidence>
<dbReference type="STRING" id="4232.A0A251VN88"/>
<dbReference type="Proteomes" id="UP000215914">
    <property type="component" value="Chromosome 1"/>
</dbReference>
<dbReference type="SUPFAM" id="SSF48264">
    <property type="entry name" value="Cytochrome P450"/>
    <property type="match status" value="1"/>
</dbReference>